<name>L8X366_THACA</name>
<evidence type="ECO:0000313" key="2">
    <source>
        <dbReference type="Proteomes" id="UP000011668"/>
    </source>
</evidence>
<accession>L8X366</accession>
<gene>
    <name evidence="1" type="ORF">AG1IA_01217</name>
</gene>
<dbReference type="Proteomes" id="UP000011668">
    <property type="component" value="Unassembled WGS sequence"/>
</dbReference>
<comment type="caution">
    <text evidence="1">The sequence shown here is derived from an EMBL/GenBank/DDBJ whole genome shotgun (WGS) entry which is preliminary data.</text>
</comment>
<reference evidence="1 2" key="1">
    <citation type="journal article" date="2013" name="Nat. Commun.">
        <title>The evolution and pathogenic mechanisms of the rice sheath blight pathogen.</title>
        <authorList>
            <person name="Zheng A."/>
            <person name="Lin R."/>
            <person name="Xu L."/>
            <person name="Qin P."/>
            <person name="Tang C."/>
            <person name="Ai P."/>
            <person name="Zhang D."/>
            <person name="Liu Y."/>
            <person name="Sun Z."/>
            <person name="Feng H."/>
            <person name="Wang Y."/>
            <person name="Chen Y."/>
            <person name="Liang X."/>
            <person name="Fu R."/>
            <person name="Li Q."/>
            <person name="Zhang J."/>
            <person name="Yu X."/>
            <person name="Xie Z."/>
            <person name="Ding L."/>
            <person name="Guan P."/>
            <person name="Tang J."/>
            <person name="Liang Y."/>
            <person name="Wang S."/>
            <person name="Deng Q."/>
            <person name="Li S."/>
            <person name="Zhu J."/>
            <person name="Wang L."/>
            <person name="Liu H."/>
            <person name="Li P."/>
        </authorList>
    </citation>
    <scope>NUCLEOTIDE SEQUENCE [LARGE SCALE GENOMIC DNA]</scope>
    <source>
        <strain evidence="2">AG-1 IA</strain>
    </source>
</reference>
<dbReference type="EMBL" id="AFRT01000277">
    <property type="protein sequence ID" value="ELU44736.1"/>
    <property type="molecule type" value="Genomic_DNA"/>
</dbReference>
<evidence type="ECO:0000313" key="1">
    <source>
        <dbReference type="EMBL" id="ELU44736.1"/>
    </source>
</evidence>
<protein>
    <submittedName>
        <fullName evidence="1">Uncharacterized protein</fullName>
    </submittedName>
</protein>
<sequence length="66" mass="7313">MERTKLVPASRRNPGMDQAVCGADKEHMRSETTIMAVPPRSSRAMLCVCVHRQSSRVDAYPPKTLG</sequence>
<keyword evidence="2" id="KW-1185">Reference proteome</keyword>
<organism evidence="1 2">
    <name type="scientific">Thanatephorus cucumeris (strain AG1-IA)</name>
    <name type="common">Rice sheath blight fungus</name>
    <name type="synonym">Rhizoctonia solani</name>
    <dbReference type="NCBI Taxonomy" id="983506"/>
    <lineage>
        <taxon>Eukaryota</taxon>
        <taxon>Fungi</taxon>
        <taxon>Dikarya</taxon>
        <taxon>Basidiomycota</taxon>
        <taxon>Agaricomycotina</taxon>
        <taxon>Agaricomycetes</taxon>
        <taxon>Cantharellales</taxon>
        <taxon>Ceratobasidiaceae</taxon>
        <taxon>Rhizoctonia</taxon>
        <taxon>Rhizoctonia solani AG-1</taxon>
    </lineage>
</organism>
<dbReference type="HOGENOM" id="CLU_2832923_0_0_1"/>
<proteinExistence type="predicted"/>
<dbReference type="AlphaFoldDB" id="L8X366"/>